<keyword evidence="4" id="KW-0804">Transcription</keyword>
<dbReference type="EMBL" id="FUXB01000017">
    <property type="protein sequence ID" value="SKA21586.1"/>
    <property type="molecule type" value="Genomic_DNA"/>
</dbReference>
<name>A0A1T4S0F9_VIBCI</name>
<dbReference type="GO" id="GO:0003677">
    <property type="term" value="F:DNA binding"/>
    <property type="evidence" value="ECO:0007669"/>
    <property type="project" value="UniProtKB-KW"/>
</dbReference>
<protein>
    <submittedName>
        <fullName evidence="6">DNA-binding transcriptional regulator, LysR family</fullName>
    </submittedName>
</protein>
<dbReference type="OrthoDB" id="9786526at2"/>
<dbReference type="SUPFAM" id="SSF53850">
    <property type="entry name" value="Periplasmic binding protein-like II"/>
    <property type="match status" value="1"/>
</dbReference>
<evidence type="ECO:0000313" key="6">
    <source>
        <dbReference type="EMBL" id="SKA21586.1"/>
    </source>
</evidence>
<gene>
    <name evidence="6" type="ORF">SAMN02745782_02920</name>
</gene>
<dbReference type="InterPro" id="IPR036388">
    <property type="entry name" value="WH-like_DNA-bd_sf"/>
</dbReference>
<feature type="domain" description="HTH lysR-type" evidence="5">
    <location>
        <begin position="7"/>
        <end position="64"/>
    </location>
</feature>
<dbReference type="GeneID" id="70582318"/>
<dbReference type="InterPro" id="IPR050950">
    <property type="entry name" value="HTH-type_LysR_regulators"/>
</dbReference>
<evidence type="ECO:0000256" key="1">
    <source>
        <dbReference type="ARBA" id="ARBA00009437"/>
    </source>
</evidence>
<dbReference type="Pfam" id="PF00126">
    <property type="entry name" value="HTH_1"/>
    <property type="match status" value="1"/>
</dbReference>
<dbReference type="GO" id="GO:0003700">
    <property type="term" value="F:DNA-binding transcription factor activity"/>
    <property type="evidence" value="ECO:0007669"/>
    <property type="project" value="InterPro"/>
</dbReference>
<dbReference type="InterPro" id="IPR005119">
    <property type="entry name" value="LysR_subst-bd"/>
</dbReference>
<evidence type="ECO:0000256" key="2">
    <source>
        <dbReference type="ARBA" id="ARBA00023015"/>
    </source>
</evidence>
<comment type="similarity">
    <text evidence="1">Belongs to the LysR transcriptional regulatory family.</text>
</comment>
<dbReference type="PROSITE" id="PS50931">
    <property type="entry name" value="HTH_LYSR"/>
    <property type="match status" value="1"/>
</dbReference>
<dbReference type="SUPFAM" id="SSF46785">
    <property type="entry name" value="Winged helix' DNA-binding domain"/>
    <property type="match status" value="1"/>
</dbReference>
<dbReference type="Gene3D" id="3.40.190.290">
    <property type="match status" value="1"/>
</dbReference>
<proteinExistence type="inferred from homology"/>
<keyword evidence="2" id="KW-0805">Transcription regulation</keyword>
<dbReference type="PANTHER" id="PTHR30419:SF8">
    <property type="entry name" value="NITROGEN ASSIMILATION TRANSCRIPTIONAL ACTIVATOR-RELATED"/>
    <property type="match status" value="1"/>
</dbReference>
<dbReference type="InterPro" id="IPR036390">
    <property type="entry name" value="WH_DNA-bd_sf"/>
</dbReference>
<dbReference type="InterPro" id="IPR000847">
    <property type="entry name" value="LysR_HTH_N"/>
</dbReference>
<dbReference type="Proteomes" id="UP000190834">
    <property type="component" value="Unassembled WGS sequence"/>
</dbReference>
<evidence type="ECO:0000313" key="7">
    <source>
        <dbReference type="Proteomes" id="UP000190834"/>
    </source>
</evidence>
<dbReference type="AlphaFoldDB" id="A0A1T4S0F9"/>
<dbReference type="Gene3D" id="1.10.10.10">
    <property type="entry name" value="Winged helix-like DNA-binding domain superfamily/Winged helix DNA-binding domain"/>
    <property type="match status" value="1"/>
</dbReference>
<evidence type="ECO:0000256" key="3">
    <source>
        <dbReference type="ARBA" id="ARBA00023125"/>
    </source>
</evidence>
<evidence type="ECO:0000259" key="5">
    <source>
        <dbReference type="PROSITE" id="PS50931"/>
    </source>
</evidence>
<organism evidence="6 7">
    <name type="scientific">Vibrio cincinnatiensis DSM 19608</name>
    <dbReference type="NCBI Taxonomy" id="1123491"/>
    <lineage>
        <taxon>Bacteria</taxon>
        <taxon>Pseudomonadati</taxon>
        <taxon>Pseudomonadota</taxon>
        <taxon>Gammaproteobacteria</taxon>
        <taxon>Vibrionales</taxon>
        <taxon>Vibrionaceae</taxon>
        <taxon>Vibrio</taxon>
    </lineage>
</organism>
<dbReference type="Pfam" id="PF03466">
    <property type="entry name" value="LysR_substrate"/>
    <property type="match status" value="1"/>
</dbReference>
<evidence type="ECO:0000256" key="4">
    <source>
        <dbReference type="ARBA" id="ARBA00023163"/>
    </source>
</evidence>
<dbReference type="GO" id="GO:0005829">
    <property type="term" value="C:cytosol"/>
    <property type="evidence" value="ECO:0007669"/>
    <property type="project" value="TreeGrafter"/>
</dbReference>
<sequence length="318" mass="35601">MKWARRLRVKHLQLLVTLGETGSLSETARLTHTTQPALSRWLKDLEDDAKGLIFERHARGLSPTVIGEMLIAHAKRILTETDRAQQNLNAVINGQARTIIVGTSPASAPSFVPGTLSRFLAMFPSARVELYESTMDSLMSKLKLGQLDLIIGRLDNYKPDGELQSELLYEEQLKVVTRLTHPLASQAQVHWEEVYQYDWIVWPMGTPIRSKLDQALTVAGRKPPVYRVESNSQVGNLWLLQNTDMISIVSESVAAHFNERGLLKALNIDLGTDAGIVGMVWREQAQPDQLMEQLIECCREASQCLLSSYSNTCPPLLT</sequence>
<dbReference type="RefSeq" id="WP_078927271.1">
    <property type="nucleotide sequence ID" value="NZ_FUXB01000017.1"/>
</dbReference>
<dbReference type="PANTHER" id="PTHR30419">
    <property type="entry name" value="HTH-TYPE TRANSCRIPTIONAL REGULATOR YBHD"/>
    <property type="match status" value="1"/>
</dbReference>
<reference evidence="7" key="1">
    <citation type="submission" date="2017-02" db="EMBL/GenBank/DDBJ databases">
        <authorList>
            <person name="Varghese N."/>
            <person name="Submissions S."/>
        </authorList>
    </citation>
    <scope>NUCLEOTIDE SEQUENCE [LARGE SCALE GENOMIC DNA]</scope>
    <source>
        <strain evidence="7">DSM 19608</strain>
    </source>
</reference>
<keyword evidence="3 6" id="KW-0238">DNA-binding</keyword>
<keyword evidence="7" id="KW-1185">Reference proteome</keyword>
<accession>A0A1T4S0F9</accession>
<dbReference type="STRING" id="1123491.SAMN02745782_02920"/>